<gene>
    <name evidence="2" type="ORF">Tco_1016509</name>
</gene>
<name>A0ABQ5FPV1_9ASTR</name>
<dbReference type="Proteomes" id="UP001151760">
    <property type="component" value="Unassembled WGS sequence"/>
</dbReference>
<reference evidence="2" key="2">
    <citation type="submission" date="2022-01" db="EMBL/GenBank/DDBJ databases">
        <authorList>
            <person name="Yamashiro T."/>
            <person name="Shiraishi A."/>
            <person name="Satake H."/>
            <person name="Nakayama K."/>
        </authorList>
    </citation>
    <scope>NUCLEOTIDE SEQUENCE</scope>
</reference>
<reference evidence="2" key="1">
    <citation type="journal article" date="2022" name="Int. J. Mol. Sci.">
        <title>Draft Genome of Tanacetum Coccineum: Genomic Comparison of Closely Related Tanacetum-Family Plants.</title>
        <authorList>
            <person name="Yamashiro T."/>
            <person name="Shiraishi A."/>
            <person name="Nakayama K."/>
            <person name="Satake H."/>
        </authorList>
    </citation>
    <scope>NUCLEOTIDE SEQUENCE</scope>
</reference>
<protein>
    <submittedName>
        <fullName evidence="2">Uncharacterized protein</fullName>
    </submittedName>
</protein>
<sequence length="143" mass="16528">MPKAHELLEKVQPNNDYNDTYVVEKANSDVIHDSSDMSTNKREVDQNAEEPEDERVFLASLIANLKLDVYENKKIHKQLKQANTCLTQELDKSKRALRDCKIKLSRTLANSTKFEKALKDEMSEDLKYVQTLEKEVDDLKKGN</sequence>
<keyword evidence="3" id="KW-1185">Reference proteome</keyword>
<comment type="caution">
    <text evidence="2">The sequence shown here is derived from an EMBL/GenBank/DDBJ whole genome shotgun (WGS) entry which is preliminary data.</text>
</comment>
<accession>A0ABQ5FPV1</accession>
<feature type="compositionally biased region" description="Basic and acidic residues" evidence="1">
    <location>
        <begin position="28"/>
        <end position="45"/>
    </location>
</feature>
<evidence type="ECO:0000313" key="3">
    <source>
        <dbReference type="Proteomes" id="UP001151760"/>
    </source>
</evidence>
<proteinExistence type="predicted"/>
<evidence type="ECO:0000256" key="1">
    <source>
        <dbReference type="SAM" id="MobiDB-lite"/>
    </source>
</evidence>
<dbReference type="EMBL" id="BQNB010017596">
    <property type="protein sequence ID" value="GJT65029.1"/>
    <property type="molecule type" value="Genomic_DNA"/>
</dbReference>
<organism evidence="2 3">
    <name type="scientific">Tanacetum coccineum</name>
    <dbReference type="NCBI Taxonomy" id="301880"/>
    <lineage>
        <taxon>Eukaryota</taxon>
        <taxon>Viridiplantae</taxon>
        <taxon>Streptophyta</taxon>
        <taxon>Embryophyta</taxon>
        <taxon>Tracheophyta</taxon>
        <taxon>Spermatophyta</taxon>
        <taxon>Magnoliopsida</taxon>
        <taxon>eudicotyledons</taxon>
        <taxon>Gunneridae</taxon>
        <taxon>Pentapetalae</taxon>
        <taxon>asterids</taxon>
        <taxon>campanulids</taxon>
        <taxon>Asterales</taxon>
        <taxon>Asteraceae</taxon>
        <taxon>Asteroideae</taxon>
        <taxon>Anthemideae</taxon>
        <taxon>Anthemidinae</taxon>
        <taxon>Tanacetum</taxon>
    </lineage>
</organism>
<feature type="region of interest" description="Disordered" evidence="1">
    <location>
        <begin position="28"/>
        <end position="51"/>
    </location>
</feature>
<evidence type="ECO:0000313" key="2">
    <source>
        <dbReference type="EMBL" id="GJT65029.1"/>
    </source>
</evidence>